<reference evidence="2 3" key="1">
    <citation type="submission" date="2019-02" db="EMBL/GenBank/DDBJ databases">
        <title>Deep-cultivation of Planctomycetes and their phenomic and genomic characterization uncovers novel biology.</title>
        <authorList>
            <person name="Wiegand S."/>
            <person name="Jogler M."/>
            <person name="Boedeker C."/>
            <person name="Pinto D."/>
            <person name="Vollmers J."/>
            <person name="Rivas-Marin E."/>
            <person name="Kohn T."/>
            <person name="Peeters S.H."/>
            <person name="Heuer A."/>
            <person name="Rast P."/>
            <person name="Oberbeckmann S."/>
            <person name="Bunk B."/>
            <person name="Jeske O."/>
            <person name="Meyerdierks A."/>
            <person name="Storesund J.E."/>
            <person name="Kallscheuer N."/>
            <person name="Luecker S."/>
            <person name="Lage O.M."/>
            <person name="Pohl T."/>
            <person name="Merkel B.J."/>
            <person name="Hornburger P."/>
            <person name="Mueller R.-W."/>
            <person name="Bruemmer F."/>
            <person name="Labrenz M."/>
            <person name="Spormann A.M."/>
            <person name="Op Den Camp H."/>
            <person name="Overmann J."/>
            <person name="Amann R."/>
            <person name="Jetten M.S.M."/>
            <person name="Mascher T."/>
            <person name="Medema M.H."/>
            <person name="Devos D.P."/>
            <person name="Kaster A.-K."/>
            <person name="Ovreas L."/>
            <person name="Rohde M."/>
            <person name="Galperin M.Y."/>
            <person name="Jogler C."/>
        </authorList>
    </citation>
    <scope>NUCLEOTIDE SEQUENCE [LARGE SCALE GENOMIC DNA]</scope>
    <source>
        <strain evidence="2 3">Pla108</strain>
    </source>
</reference>
<dbReference type="InterPro" id="IPR003382">
    <property type="entry name" value="Flavoprotein"/>
</dbReference>
<dbReference type="RefSeq" id="WP_146445929.1">
    <property type="nucleotide sequence ID" value="NZ_SJPR01000004.1"/>
</dbReference>
<evidence type="ECO:0000313" key="3">
    <source>
        <dbReference type="Proteomes" id="UP000317421"/>
    </source>
</evidence>
<evidence type="ECO:0000259" key="1">
    <source>
        <dbReference type="Pfam" id="PF02441"/>
    </source>
</evidence>
<dbReference type="GO" id="GO:0071513">
    <property type="term" value="C:phosphopantothenoylcysteine decarboxylase complex"/>
    <property type="evidence" value="ECO:0007669"/>
    <property type="project" value="TreeGrafter"/>
</dbReference>
<keyword evidence="3" id="KW-1185">Reference proteome</keyword>
<sequence length="181" mass="18814">MAEILLGVSGGVAAYKAAYLTSRLAQAGNAVTVVLTASAERFVGVATFSALSGRRVHTDAFDLSDHPLGPHIELARQADLLAIVPATADVMAKAAHGHANDLLSTLLLSFTGPVVYAPAMNSEMWRKPAVQRNLEQLREDGAVIAEPGDGWLSCRDQGPGRMAEPDEIAALIAATLASGAS</sequence>
<dbReference type="Gene3D" id="3.40.50.1950">
    <property type="entry name" value="Flavin prenyltransferase-like"/>
    <property type="match status" value="1"/>
</dbReference>
<dbReference type="PANTHER" id="PTHR14359:SF6">
    <property type="entry name" value="PHOSPHOPANTOTHENOYLCYSTEINE DECARBOXYLASE"/>
    <property type="match status" value="1"/>
</dbReference>
<dbReference type="AlphaFoldDB" id="A0A5C6A9W4"/>
<dbReference type="GO" id="GO:0015937">
    <property type="term" value="P:coenzyme A biosynthetic process"/>
    <property type="evidence" value="ECO:0007669"/>
    <property type="project" value="TreeGrafter"/>
</dbReference>
<dbReference type="PANTHER" id="PTHR14359">
    <property type="entry name" value="HOMO-OLIGOMERIC FLAVIN CONTAINING CYS DECARBOXYLASE FAMILY"/>
    <property type="match status" value="1"/>
</dbReference>
<dbReference type="InterPro" id="IPR036551">
    <property type="entry name" value="Flavin_trans-like"/>
</dbReference>
<proteinExistence type="predicted"/>
<organism evidence="2 3">
    <name type="scientific">Botrimarina colliarenosi</name>
    <dbReference type="NCBI Taxonomy" id="2528001"/>
    <lineage>
        <taxon>Bacteria</taxon>
        <taxon>Pseudomonadati</taxon>
        <taxon>Planctomycetota</taxon>
        <taxon>Planctomycetia</taxon>
        <taxon>Pirellulales</taxon>
        <taxon>Lacipirellulaceae</taxon>
        <taxon>Botrimarina</taxon>
    </lineage>
</organism>
<accession>A0A5C6A9W4</accession>
<protein>
    <submittedName>
        <fullName evidence="2">Phosphopantothenoylcysteine decarboxylase</fullName>
    </submittedName>
</protein>
<evidence type="ECO:0000313" key="2">
    <source>
        <dbReference type="EMBL" id="TWT96147.1"/>
    </source>
</evidence>
<dbReference type="Proteomes" id="UP000317421">
    <property type="component" value="Unassembled WGS sequence"/>
</dbReference>
<comment type="caution">
    <text evidence="2">The sequence shown here is derived from an EMBL/GenBank/DDBJ whole genome shotgun (WGS) entry which is preliminary data.</text>
</comment>
<dbReference type="OrthoDB" id="9802554at2"/>
<dbReference type="Pfam" id="PF02441">
    <property type="entry name" value="Flavoprotein"/>
    <property type="match status" value="1"/>
</dbReference>
<gene>
    <name evidence="2" type="ORF">Pla108_32330</name>
</gene>
<dbReference type="GO" id="GO:0004633">
    <property type="term" value="F:phosphopantothenoylcysteine decarboxylase activity"/>
    <property type="evidence" value="ECO:0007669"/>
    <property type="project" value="TreeGrafter"/>
</dbReference>
<dbReference type="SUPFAM" id="SSF52507">
    <property type="entry name" value="Homo-oligomeric flavin-containing Cys decarboxylases, HFCD"/>
    <property type="match status" value="1"/>
</dbReference>
<dbReference type="GO" id="GO:0010181">
    <property type="term" value="F:FMN binding"/>
    <property type="evidence" value="ECO:0007669"/>
    <property type="project" value="TreeGrafter"/>
</dbReference>
<feature type="domain" description="Flavoprotein" evidence="1">
    <location>
        <begin position="3"/>
        <end position="173"/>
    </location>
</feature>
<name>A0A5C6A9W4_9BACT</name>
<dbReference type="EMBL" id="SJPR01000004">
    <property type="protein sequence ID" value="TWT96147.1"/>
    <property type="molecule type" value="Genomic_DNA"/>
</dbReference>